<gene>
    <name evidence="2" type="ORF">Bca52824_043478</name>
</gene>
<dbReference type="GO" id="GO:0004842">
    <property type="term" value="F:ubiquitin-protein transferase activity"/>
    <property type="evidence" value="ECO:0007669"/>
    <property type="project" value="InterPro"/>
</dbReference>
<feature type="compositionally biased region" description="Basic residues" evidence="1">
    <location>
        <begin position="278"/>
        <end position="289"/>
    </location>
</feature>
<dbReference type="OrthoDB" id="1305878at2759"/>
<sequence length="425" mass="48055">MGRVKRERVVVACMHDLSPLRQSPSAFTPVRSFFLLPRLLCRKCIYYEKITEDEIECCPVCDIDLGGAPLDKLRPDHILQDLRAKIFPLKRKRESSITLPARRKERSISSLVVNTPRLSAQTGTTGKRSKSLVRKDVRGNGSFTKRAVKKEEESGDGHTESASSPETLQKYTQNKKQVKKSSYAEANQSLSNRRNKDVDEPWDSKLHLWKPLNFLVDVANGTKSSTSQGLDPKSENGNASHNDVHGSKTKTKDHKRKCKLEEEISKNGDPTTSEPAKLKRTRRTRRKRSSTFGDSRIPSLQDAASPKQERRNGPVWFSLVASNNQEGETSLPQIPANYLRIREGNIPVSFIQKYLMRKLDLKSETEVEIRCMGEAVIPTLELRSLVELWLETTSKHERVAATIGSSAKEFVMVLVYARKLPECNN</sequence>
<keyword evidence="3" id="KW-1185">Reference proteome</keyword>
<evidence type="ECO:0000313" key="2">
    <source>
        <dbReference type="EMBL" id="KAG2296809.1"/>
    </source>
</evidence>
<accession>A0A8X7RXC4</accession>
<comment type="caution">
    <text evidence="2">The sequence shown here is derived from an EMBL/GenBank/DDBJ whole genome shotgun (WGS) entry which is preliminary data.</text>
</comment>
<proteinExistence type="predicted"/>
<dbReference type="Proteomes" id="UP000886595">
    <property type="component" value="Unassembled WGS sequence"/>
</dbReference>
<evidence type="ECO:0000256" key="1">
    <source>
        <dbReference type="SAM" id="MobiDB-lite"/>
    </source>
</evidence>
<feature type="compositionally biased region" description="Basic and acidic residues" evidence="1">
    <location>
        <begin position="149"/>
        <end position="159"/>
    </location>
</feature>
<feature type="region of interest" description="Disordered" evidence="1">
    <location>
        <begin position="223"/>
        <end position="311"/>
    </location>
</feature>
<evidence type="ECO:0008006" key="4">
    <source>
        <dbReference type="Google" id="ProtNLM"/>
    </source>
</evidence>
<organism evidence="2 3">
    <name type="scientific">Brassica carinata</name>
    <name type="common">Ethiopian mustard</name>
    <name type="synonym">Abyssinian cabbage</name>
    <dbReference type="NCBI Taxonomy" id="52824"/>
    <lineage>
        <taxon>Eukaryota</taxon>
        <taxon>Viridiplantae</taxon>
        <taxon>Streptophyta</taxon>
        <taxon>Embryophyta</taxon>
        <taxon>Tracheophyta</taxon>
        <taxon>Spermatophyta</taxon>
        <taxon>Magnoliopsida</taxon>
        <taxon>eudicotyledons</taxon>
        <taxon>Gunneridae</taxon>
        <taxon>Pentapetalae</taxon>
        <taxon>rosids</taxon>
        <taxon>malvids</taxon>
        <taxon>Brassicales</taxon>
        <taxon>Brassicaceae</taxon>
        <taxon>Brassiceae</taxon>
        <taxon>Brassica</taxon>
    </lineage>
</organism>
<feature type="compositionally biased region" description="Basic residues" evidence="1">
    <location>
        <begin position="247"/>
        <end position="258"/>
    </location>
</feature>
<reference evidence="2 3" key="1">
    <citation type="submission" date="2020-02" db="EMBL/GenBank/DDBJ databases">
        <authorList>
            <person name="Ma Q."/>
            <person name="Huang Y."/>
            <person name="Song X."/>
            <person name="Pei D."/>
        </authorList>
    </citation>
    <scope>NUCLEOTIDE SEQUENCE [LARGE SCALE GENOMIC DNA]</scope>
    <source>
        <strain evidence="2">Sxm20200214</strain>
        <tissue evidence="2">Leaf</tissue>
    </source>
</reference>
<feature type="region of interest" description="Disordered" evidence="1">
    <location>
        <begin position="110"/>
        <end position="199"/>
    </location>
</feature>
<feature type="compositionally biased region" description="Polar residues" evidence="1">
    <location>
        <begin position="110"/>
        <end position="126"/>
    </location>
</feature>
<dbReference type="EMBL" id="JAAMPC010000009">
    <property type="protein sequence ID" value="KAG2296809.1"/>
    <property type="molecule type" value="Genomic_DNA"/>
</dbReference>
<dbReference type="PANTHER" id="PTHR46293">
    <property type="entry name" value="E3 UBIQUITIN PROTEIN LIGASE DRIP1"/>
    <property type="match status" value="1"/>
</dbReference>
<feature type="compositionally biased region" description="Polar residues" evidence="1">
    <location>
        <begin position="160"/>
        <end position="175"/>
    </location>
</feature>
<dbReference type="InterPro" id="IPR044807">
    <property type="entry name" value="DRIP1-like"/>
</dbReference>
<dbReference type="PANTHER" id="PTHR46293:SF12">
    <property type="entry name" value="E3 UBIQUITIN PROTEIN LIGASE DRIP2"/>
    <property type="match status" value="1"/>
</dbReference>
<evidence type="ECO:0000313" key="3">
    <source>
        <dbReference type="Proteomes" id="UP000886595"/>
    </source>
</evidence>
<dbReference type="AlphaFoldDB" id="A0A8X7RXC4"/>
<protein>
    <recommendedName>
        <fullName evidence="4">E3 ubiquitin protein ligase DRIP2</fullName>
    </recommendedName>
</protein>
<feature type="compositionally biased region" description="Polar residues" evidence="1">
    <location>
        <begin position="223"/>
        <end position="241"/>
    </location>
</feature>
<name>A0A8X7RXC4_BRACI</name>